<keyword evidence="4" id="KW-0456">Lyase</keyword>
<accession>A0A1I4D3H4</accession>
<name>A0A1I4D3H4_9ACTN</name>
<dbReference type="SUPFAM" id="SSF53686">
    <property type="entry name" value="Tryptophan synthase beta subunit-like PLP-dependent enzymes"/>
    <property type="match status" value="1"/>
</dbReference>
<dbReference type="InterPro" id="IPR001926">
    <property type="entry name" value="TrpB-like_PALP"/>
</dbReference>
<dbReference type="InterPro" id="IPR004450">
    <property type="entry name" value="Thr_synthase-like"/>
</dbReference>
<evidence type="ECO:0000256" key="3">
    <source>
        <dbReference type="ARBA" id="ARBA00022898"/>
    </source>
</evidence>
<evidence type="ECO:0000259" key="8">
    <source>
        <dbReference type="Pfam" id="PF00291"/>
    </source>
</evidence>
<dbReference type="AlphaFoldDB" id="A0A1I4D3H4"/>
<dbReference type="NCBIfam" id="TIGR00260">
    <property type="entry name" value="thrC"/>
    <property type="match status" value="1"/>
</dbReference>
<dbReference type="InterPro" id="IPR050147">
    <property type="entry name" value="Ser/Thr_Dehydratase"/>
</dbReference>
<evidence type="ECO:0000256" key="7">
    <source>
        <dbReference type="SAM" id="MobiDB-lite"/>
    </source>
</evidence>
<keyword evidence="3 6" id="KW-0663">Pyridoxal phosphate</keyword>
<dbReference type="STRING" id="504800.SAMN04488085_104140"/>
<dbReference type="GO" id="GO:0003941">
    <property type="term" value="F:L-serine ammonia-lyase activity"/>
    <property type="evidence" value="ECO:0007669"/>
    <property type="project" value="TreeGrafter"/>
</dbReference>
<evidence type="ECO:0000256" key="4">
    <source>
        <dbReference type="ARBA" id="ARBA00023239"/>
    </source>
</evidence>
<dbReference type="GO" id="GO:0004795">
    <property type="term" value="F:threonine synthase activity"/>
    <property type="evidence" value="ECO:0007669"/>
    <property type="project" value="UniProtKB-UniRule"/>
</dbReference>
<comment type="similarity">
    <text evidence="2">Belongs to the threonine synthase family.</text>
</comment>
<dbReference type="GO" id="GO:0009088">
    <property type="term" value="P:threonine biosynthetic process"/>
    <property type="evidence" value="ECO:0007669"/>
    <property type="project" value="UniProtKB-UniRule"/>
</dbReference>
<dbReference type="GO" id="GO:0006567">
    <property type="term" value="P:L-threonine catabolic process"/>
    <property type="evidence" value="ECO:0007669"/>
    <property type="project" value="TreeGrafter"/>
</dbReference>
<feature type="compositionally biased region" description="Low complexity" evidence="7">
    <location>
        <begin position="13"/>
        <end position="22"/>
    </location>
</feature>
<dbReference type="Proteomes" id="UP000199152">
    <property type="component" value="Unassembled WGS sequence"/>
</dbReference>
<dbReference type="InParanoid" id="A0A1I4D3H4"/>
<dbReference type="Pfam" id="PF00291">
    <property type="entry name" value="PALP"/>
    <property type="match status" value="1"/>
</dbReference>
<protein>
    <recommendedName>
        <fullName evidence="5">Threonine synthase</fullName>
        <ecNumber evidence="5">4.2.3.1</ecNumber>
    </recommendedName>
</protein>
<feature type="modified residue" description="N6-(pyridoxal phosphate)lysine" evidence="6">
    <location>
        <position position="137"/>
    </location>
</feature>
<organism evidence="9 10">
    <name type="scientific">Geodermatophilus ruber</name>
    <dbReference type="NCBI Taxonomy" id="504800"/>
    <lineage>
        <taxon>Bacteria</taxon>
        <taxon>Bacillati</taxon>
        <taxon>Actinomycetota</taxon>
        <taxon>Actinomycetes</taxon>
        <taxon>Geodermatophilales</taxon>
        <taxon>Geodermatophilaceae</taxon>
        <taxon>Geodermatophilus</taxon>
    </lineage>
</organism>
<evidence type="ECO:0000313" key="9">
    <source>
        <dbReference type="EMBL" id="SFK87533.1"/>
    </source>
</evidence>
<gene>
    <name evidence="9" type="ORF">SAMN04488085_104140</name>
</gene>
<sequence>MTLTAPGSTRTSPAAQADPAAGGPIAPCPARGLICRNCGATFGLIAEHACAECFGPLEVDYDPEVMRAVTREQIEAGPQNIWRYAGLLPVGQDPADRITLDPGLTPLVRADRLAEELGLTGGLWVKDDSANPTHSFKDRVVSLAATAAKGLGYTKIAAASTGNLANSVAAHAARAGLPSFVFIPSDLEPGKVVQSAIYGQTLVAVDGSYDDVNRLTSELAETDEFEDTAFVNQNVRPYYAEGSKTMGYELAEQLGWRIPAQVVIPMASGSLLTKVDKAFRELVAAGIVEATEWTIFGAQSAGCDPIATAFDNGWDVVKPVKPTGIAKSLNIGNPADGPYALDAIRRTGGAVGRVGDEEIVQGIRDLARTTGVFAETAGGVTVAVLRQLVEDGRLDRTKETVVLNTGEGLKTLDPLEPVVGPTHRVEPSLRSVRAAGLIR</sequence>
<evidence type="ECO:0000256" key="1">
    <source>
        <dbReference type="ARBA" id="ARBA00001933"/>
    </source>
</evidence>
<dbReference type="Gene3D" id="3.40.50.1100">
    <property type="match status" value="2"/>
</dbReference>
<dbReference type="RefSeq" id="WP_218146162.1">
    <property type="nucleotide sequence ID" value="NZ_FOSW01000004.1"/>
</dbReference>
<evidence type="ECO:0000256" key="2">
    <source>
        <dbReference type="ARBA" id="ARBA00005517"/>
    </source>
</evidence>
<dbReference type="EC" id="4.2.3.1" evidence="5"/>
<proteinExistence type="inferred from homology"/>
<evidence type="ECO:0000313" key="10">
    <source>
        <dbReference type="Proteomes" id="UP000199152"/>
    </source>
</evidence>
<comment type="cofactor">
    <cofactor evidence="1 6">
        <name>pyridoxal 5'-phosphate</name>
        <dbReference type="ChEBI" id="CHEBI:597326"/>
    </cofactor>
</comment>
<reference evidence="9 10" key="1">
    <citation type="submission" date="2016-10" db="EMBL/GenBank/DDBJ databases">
        <authorList>
            <person name="de Groot N.N."/>
        </authorList>
    </citation>
    <scope>NUCLEOTIDE SEQUENCE [LARGE SCALE GENOMIC DNA]</scope>
    <source>
        <strain evidence="9 10">DSM 45317</strain>
    </source>
</reference>
<dbReference type="PANTHER" id="PTHR48078">
    <property type="entry name" value="THREONINE DEHYDRATASE, MITOCHONDRIAL-RELATED"/>
    <property type="match status" value="1"/>
</dbReference>
<dbReference type="InterPro" id="IPR036052">
    <property type="entry name" value="TrpB-like_PALP_sf"/>
</dbReference>
<feature type="region of interest" description="Disordered" evidence="7">
    <location>
        <begin position="1"/>
        <end position="22"/>
    </location>
</feature>
<dbReference type="EMBL" id="FOSW01000004">
    <property type="protein sequence ID" value="SFK87533.1"/>
    <property type="molecule type" value="Genomic_DNA"/>
</dbReference>
<keyword evidence="10" id="KW-1185">Reference proteome</keyword>
<dbReference type="GO" id="GO:0006565">
    <property type="term" value="P:L-serine catabolic process"/>
    <property type="evidence" value="ECO:0007669"/>
    <property type="project" value="TreeGrafter"/>
</dbReference>
<dbReference type="GO" id="GO:0009097">
    <property type="term" value="P:isoleucine biosynthetic process"/>
    <property type="evidence" value="ECO:0007669"/>
    <property type="project" value="TreeGrafter"/>
</dbReference>
<dbReference type="GO" id="GO:0004794">
    <property type="term" value="F:threonine deaminase activity"/>
    <property type="evidence" value="ECO:0007669"/>
    <property type="project" value="TreeGrafter"/>
</dbReference>
<feature type="domain" description="Tryptophan synthase beta chain-like PALP" evidence="8">
    <location>
        <begin position="98"/>
        <end position="406"/>
    </location>
</feature>
<evidence type="ECO:0000256" key="5">
    <source>
        <dbReference type="NCBIfam" id="TIGR00260"/>
    </source>
</evidence>
<evidence type="ECO:0000256" key="6">
    <source>
        <dbReference type="PIRSR" id="PIRSR604450-51"/>
    </source>
</evidence>
<dbReference type="CDD" id="cd01563">
    <property type="entry name" value="Thr-synth_1"/>
    <property type="match status" value="1"/>
</dbReference>
<dbReference type="PANTHER" id="PTHR48078:SF6">
    <property type="entry name" value="L-THREONINE DEHYDRATASE CATABOLIC TDCB"/>
    <property type="match status" value="1"/>
</dbReference>
<feature type="compositionally biased region" description="Polar residues" evidence="7">
    <location>
        <begin position="1"/>
        <end position="12"/>
    </location>
</feature>